<name>E2B7E3_HARSA</name>
<evidence type="ECO:0000259" key="1">
    <source>
        <dbReference type="Pfam" id="PF17906"/>
    </source>
</evidence>
<dbReference type="GO" id="GO:0000729">
    <property type="term" value="P:DNA double-strand break processing"/>
    <property type="evidence" value="ECO:0007669"/>
    <property type="project" value="TreeGrafter"/>
</dbReference>
<dbReference type="GO" id="GO:0003697">
    <property type="term" value="F:single-stranded DNA binding"/>
    <property type="evidence" value="ECO:0007669"/>
    <property type="project" value="TreeGrafter"/>
</dbReference>
<evidence type="ECO:0000313" key="2">
    <source>
        <dbReference type="EMBL" id="EFN88388.1"/>
    </source>
</evidence>
<dbReference type="GO" id="GO:0000793">
    <property type="term" value="C:condensed chromosome"/>
    <property type="evidence" value="ECO:0007669"/>
    <property type="project" value="TreeGrafter"/>
</dbReference>
<dbReference type="InParanoid" id="E2B7E3"/>
<dbReference type="PANTHER" id="PTHR46060">
    <property type="entry name" value="MARINER MOS1 TRANSPOSASE-LIKE PROTEIN"/>
    <property type="match status" value="1"/>
</dbReference>
<dbReference type="InterPro" id="IPR052709">
    <property type="entry name" value="Transposase-MT_Hybrid"/>
</dbReference>
<organism evidence="3">
    <name type="scientific">Harpegnathos saltator</name>
    <name type="common">Jerdon's jumping ant</name>
    <dbReference type="NCBI Taxonomy" id="610380"/>
    <lineage>
        <taxon>Eukaryota</taxon>
        <taxon>Metazoa</taxon>
        <taxon>Ecdysozoa</taxon>
        <taxon>Arthropoda</taxon>
        <taxon>Hexapoda</taxon>
        <taxon>Insecta</taxon>
        <taxon>Pterygota</taxon>
        <taxon>Neoptera</taxon>
        <taxon>Endopterygota</taxon>
        <taxon>Hymenoptera</taxon>
        <taxon>Apocrita</taxon>
        <taxon>Aculeata</taxon>
        <taxon>Formicoidea</taxon>
        <taxon>Formicidae</taxon>
        <taxon>Ponerinae</taxon>
        <taxon>Ponerini</taxon>
        <taxon>Harpegnathos</taxon>
    </lineage>
</organism>
<dbReference type="GO" id="GO:0046975">
    <property type="term" value="F:histone H3K36 methyltransferase activity"/>
    <property type="evidence" value="ECO:0007669"/>
    <property type="project" value="TreeGrafter"/>
</dbReference>
<accession>E2B7E3</accession>
<dbReference type="Pfam" id="PF17906">
    <property type="entry name" value="HTH_48"/>
    <property type="match status" value="1"/>
</dbReference>
<dbReference type="PANTHER" id="PTHR46060:SF2">
    <property type="entry name" value="HISTONE-LYSINE N-METHYLTRANSFERASE SETMAR"/>
    <property type="match status" value="1"/>
</dbReference>
<feature type="non-terminal residue" evidence="2">
    <location>
        <position position="71"/>
    </location>
</feature>
<dbReference type="GO" id="GO:0003690">
    <property type="term" value="F:double-stranded DNA binding"/>
    <property type="evidence" value="ECO:0007669"/>
    <property type="project" value="TreeGrafter"/>
</dbReference>
<dbReference type="Proteomes" id="UP000008237">
    <property type="component" value="Unassembled WGS sequence"/>
</dbReference>
<dbReference type="GO" id="GO:0015074">
    <property type="term" value="P:DNA integration"/>
    <property type="evidence" value="ECO:0007669"/>
    <property type="project" value="TreeGrafter"/>
</dbReference>
<dbReference type="InterPro" id="IPR041426">
    <property type="entry name" value="Mos1_HTH"/>
</dbReference>
<sequence length="71" mass="8343">LFYYFRKGKNAVQACEKLRKIYGDEALKERHCQYWLFFVSFSSDDYSVKDAPRSGRPSEVDDDKLKALIEA</sequence>
<dbReference type="Gene3D" id="1.10.10.1450">
    <property type="match status" value="1"/>
</dbReference>
<dbReference type="GO" id="GO:0044547">
    <property type="term" value="F:DNA topoisomerase binding"/>
    <property type="evidence" value="ECO:0007669"/>
    <property type="project" value="TreeGrafter"/>
</dbReference>
<dbReference type="GO" id="GO:0005634">
    <property type="term" value="C:nucleus"/>
    <property type="evidence" value="ECO:0007669"/>
    <property type="project" value="TreeGrafter"/>
</dbReference>
<dbReference type="GO" id="GO:0006303">
    <property type="term" value="P:double-strand break repair via nonhomologous end joining"/>
    <property type="evidence" value="ECO:0007669"/>
    <property type="project" value="TreeGrafter"/>
</dbReference>
<dbReference type="EMBL" id="GL446162">
    <property type="protein sequence ID" value="EFN88388.1"/>
    <property type="molecule type" value="Genomic_DNA"/>
</dbReference>
<dbReference type="GO" id="GO:0035861">
    <property type="term" value="C:site of double-strand break"/>
    <property type="evidence" value="ECO:0007669"/>
    <property type="project" value="TreeGrafter"/>
</dbReference>
<feature type="non-terminal residue" evidence="2">
    <location>
        <position position="1"/>
    </location>
</feature>
<dbReference type="GO" id="GO:0042800">
    <property type="term" value="F:histone H3K4 methyltransferase activity"/>
    <property type="evidence" value="ECO:0007669"/>
    <property type="project" value="TreeGrafter"/>
</dbReference>
<dbReference type="GO" id="GO:0000014">
    <property type="term" value="F:single-stranded DNA endodeoxyribonuclease activity"/>
    <property type="evidence" value="ECO:0007669"/>
    <property type="project" value="TreeGrafter"/>
</dbReference>
<dbReference type="GO" id="GO:0044774">
    <property type="term" value="P:mitotic DNA integrity checkpoint signaling"/>
    <property type="evidence" value="ECO:0007669"/>
    <property type="project" value="TreeGrafter"/>
</dbReference>
<protein>
    <recommendedName>
        <fullName evidence="1">Mos1 transposase HTH domain-containing protein</fullName>
    </recommendedName>
</protein>
<keyword evidence="3" id="KW-1185">Reference proteome</keyword>
<dbReference type="AlphaFoldDB" id="E2B7E3"/>
<dbReference type="OMA" id="NAITFWP"/>
<reference evidence="2 3" key="1">
    <citation type="journal article" date="2010" name="Science">
        <title>Genomic comparison of the ants Camponotus floridanus and Harpegnathos saltator.</title>
        <authorList>
            <person name="Bonasio R."/>
            <person name="Zhang G."/>
            <person name="Ye C."/>
            <person name="Mutti N.S."/>
            <person name="Fang X."/>
            <person name="Qin N."/>
            <person name="Donahue G."/>
            <person name="Yang P."/>
            <person name="Li Q."/>
            <person name="Li C."/>
            <person name="Zhang P."/>
            <person name="Huang Z."/>
            <person name="Berger S.L."/>
            <person name="Reinberg D."/>
            <person name="Wang J."/>
            <person name="Liebig J."/>
        </authorList>
    </citation>
    <scope>NUCLEOTIDE SEQUENCE [LARGE SCALE GENOMIC DNA]</scope>
    <source>
        <strain evidence="2 3">R22 G/1</strain>
    </source>
</reference>
<proteinExistence type="predicted"/>
<evidence type="ECO:0000313" key="3">
    <source>
        <dbReference type="Proteomes" id="UP000008237"/>
    </source>
</evidence>
<dbReference type="GO" id="GO:0031297">
    <property type="term" value="P:replication fork processing"/>
    <property type="evidence" value="ECO:0007669"/>
    <property type="project" value="TreeGrafter"/>
</dbReference>
<feature type="domain" description="Mos1 transposase HTH" evidence="1">
    <location>
        <begin position="1"/>
        <end position="35"/>
    </location>
</feature>
<gene>
    <name evidence="2" type="ORF">EAI_15173</name>
</gene>